<comment type="caution">
    <text evidence="9">The sequence shown here is derived from an EMBL/GenBank/DDBJ whole genome shotgun (WGS) entry which is preliminary data.</text>
</comment>
<reference evidence="9 10" key="1">
    <citation type="submission" date="2019-07" db="EMBL/GenBank/DDBJ databases">
        <title>Tepidimonas charontis SPSP-6 draft genome.</title>
        <authorList>
            <person name="Da Costa M.S."/>
            <person name="Froufe H.J.C."/>
            <person name="Egas C."/>
            <person name="Albuquerque L."/>
        </authorList>
    </citation>
    <scope>NUCLEOTIDE SEQUENCE [LARGE SCALE GENOMIC DNA]</scope>
    <source>
        <strain evidence="9 10">SPSP-6</strain>
    </source>
</reference>
<keyword evidence="3" id="KW-1003">Cell membrane</keyword>
<comment type="similarity">
    <text evidence="2 7">Belongs to the ExbD/TolR family.</text>
</comment>
<dbReference type="PANTHER" id="PTHR30558">
    <property type="entry name" value="EXBD MEMBRANE COMPONENT OF PMF-DRIVEN MACROMOLECULE IMPORT SYSTEM"/>
    <property type="match status" value="1"/>
</dbReference>
<comment type="subcellular location">
    <subcellularLocation>
        <location evidence="1">Cell membrane</location>
        <topology evidence="1">Single-pass membrane protein</topology>
    </subcellularLocation>
    <subcellularLocation>
        <location evidence="7">Cell membrane</location>
        <topology evidence="7">Single-pass type II membrane protein</topology>
    </subcellularLocation>
</comment>
<dbReference type="GO" id="GO:0015031">
    <property type="term" value="P:protein transport"/>
    <property type="evidence" value="ECO:0007669"/>
    <property type="project" value="UniProtKB-KW"/>
</dbReference>
<dbReference type="InterPro" id="IPR003400">
    <property type="entry name" value="ExbD"/>
</dbReference>
<keyword evidence="7" id="KW-0653">Protein transport</keyword>
<dbReference type="EMBL" id="VJON01000039">
    <property type="protein sequence ID" value="TSE32448.1"/>
    <property type="molecule type" value="Genomic_DNA"/>
</dbReference>
<evidence type="ECO:0000256" key="3">
    <source>
        <dbReference type="ARBA" id="ARBA00022475"/>
    </source>
</evidence>
<dbReference type="Gene3D" id="3.30.420.270">
    <property type="match status" value="1"/>
</dbReference>
<keyword evidence="6 8" id="KW-0472">Membrane</keyword>
<evidence type="ECO:0000313" key="10">
    <source>
        <dbReference type="Proteomes" id="UP000318294"/>
    </source>
</evidence>
<keyword evidence="10" id="KW-1185">Reference proteome</keyword>
<dbReference type="PANTHER" id="PTHR30558:SF7">
    <property type="entry name" value="TOL-PAL SYSTEM PROTEIN TOLR"/>
    <property type="match status" value="1"/>
</dbReference>
<evidence type="ECO:0000256" key="1">
    <source>
        <dbReference type="ARBA" id="ARBA00004162"/>
    </source>
</evidence>
<keyword evidence="7" id="KW-0813">Transport</keyword>
<keyword evidence="5 8" id="KW-1133">Transmembrane helix</keyword>
<accession>A0A554X9F2</accession>
<evidence type="ECO:0000256" key="2">
    <source>
        <dbReference type="ARBA" id="ARBA00005811"/>
    </source>
</evidence>
<dbReference type="OrthoDB" id="9798629at2"/>
<dbReference type="GO" id="GO:0022857">
    <property type="term" value="F:transmembrane transporter activity"/>
    <property type="evidence" value="ECO:0007669"/>
    <property type="project" value="InterPro"/>
</dbReference>
<evidence type="ECO:0000256" key="6">
    <source>
        <dbReference type="ARBA" id="ARBA00023136"/>
    </source>
</evidence>
<gene>
    <name evidence="9" type="primary">exbD_3</name>
    <name evidence="9" type="ORF">Tchar_02095</name>
</gene>
<dbReference type="Pfam" id="PF02472">
    <property type="entry name" value="ExbD"/>
    <property type="match status" value="1"/>
</dbReference>
<evidence type="ECO:0000313" key="9">
    <source>
        <dbReference type="EMBL" id="TSE32448.1"/>
    </source>
</evidence>
<dbReference type="AlphaFoldDB" id="A0A554X9F2"/>
<keyword evidence="4 7" id="KW-0812">Transmembrane</keyword>
<evidence type="ECO:0000256" key="8">
    <source>
        <dbReference type="SAM" id="Phobius"/>
    </source>
</evidence>
<protein>
    <submittedName>
        <fullName evidence="9">Biopolymer transport protein ExbD</fullName>
    </submittedName>
</protein>
<dbReference type="Proteomes" id="UP000318294">
    <property type="component" value="Unassembled WGS sequence"/>
</dbReference>
<proteinExistence type="inferred from homology"/>
<dbReference type="RefSeq" id="WP_144328980.1">
    <property type="nucleotide sequence ID" value="NZ_VJON01000039.1"/>
</dbReference>
<name>A0A554X9F2_9BURK</name>
<evidence type="ECO:0000256" key="5">
    <source>
        <dbReference type="ARBA" id="ARBA00022989"/>
    </source>
</evidence>
<feature type="transmembrane region" description="Helical" evidence="8">
    <location>
        <begin position="21"/>
        <end position="41"/>
    </location>
</feature>
<organism evidence="9 10">
    <name type="scientific">Tepidimonas charontis</name>
    <dbReference type="NCBI Taxonomy" id="2267262"/>
    <lineage>
        <taxon>Bacteria</taxon>
        <taxon>Pseudomonadati</taxon>
        <taxon>Pseudomonadota</taxon>
        <taxon>Betaproteobacteria</taxon>
        <taxon>Burkholderiales</taxon>
        <taxon>Tepidimonas</taxon>
    </lineage>
</organism>
<dbReference type="GO" id="GO:0005886">
    <property type="term" value="C:plasma membrane"/>
    <property type="evidence" value="ECO:0007669"/>
    <property type="project" value="UniProtKB-SubCell"/>
</dbReference>
<evidence type="ECO:0000256" key="7">
    <source>
        <dbReference type="RuleBase" id="RU003879"/>
    </source>
</evidence>
<evidence type="ECO:0000256" key="4">
    <source>
        <dbReference type="ARBA" id="ARBA00022692"/>
    </source>
</evidence>
<sequence length="149" mass="16427">MPALSPRGRGRRAITDINMVPFIDVMLVLLIIFMVTAPLIVPSQVELPRVGQGQRQPERFVHVMVERDGTLRVRDSARATAEADSVTLPMLPARVRALQGEGDAAQQVPVIISGDRRVVYEEVLRVMDALQRAGVQRIGLSVQTAPVQR</sequence>